<proteinExistence type="predicted"/>
<evidence type="ECO:0000256" key="1">
    <source>
        <dbReference type="SAM" id="Coils"/>
    </source>
</evidence>
<protein>
    <submittedName>
        <fullName evidence="2">Uncharacterized protein</fullName>
    </submittedName>
</protein>
<feature type="coiled-coil region" evidence="1">
    <location>
        <begin position="38"/>
        <end position="65"/>
    </location>
</feature>
<dbReference type="AlphaFoldDB" id="X1FFP5"/>
<gene>
    <name evidence="2" type="ORF">S03H2_23260</name>
</gene>
<keyword evidence="1" id="KW-0175">Coiled coil</keyword>
<name>X1FFP5_9ZZZZ</name>
<sequence>MKKIGELQYKVNNLLKQKDDLEACCGQLKYEDYFKCEISNQNTKLKNIEIMISKLREQISELEMDVDT</sequence>
<accession>X1FFP5</accession>
<feature type="non-terminal residue" evidence="2">
    <location>
        <position position="68"/>
    </location>
</feature>
<evidence type="ECO:0000313" key="2">
    <source>
        <dbReference type="EMBL" id="GAH43802.1"/>
    </source>
</evidence>
<dbReference type="EMBL" id="BARU01012678">
    <property type="protein sequence ID" value="GAH43802.1"/>
    <property type="molecule type" value="Genomic_DNA"/>
</dbReference>
<comment type="caution">
    <text evidence="2">The sequence shown here is derived from an EMBL/GenBank/DDBJ whole genome shotgun (WGS) entry which is preliminary data.</text>
</comment>
<reference evidence="2" key="1">
    <citation type="journal article" date="2014" name="Front. Microbiol.">
        <title>High frequency of phylogenetically diverse reductive dehalogenase-homologous genes in deep subseafloor sedimentary metagenomes.</title>
        <authorList>
            <person name="Kawai M."/>
            <person name="Futagami T."/>
            <person name="Toyoda A."/>
            <person name="Takaki Y."/>
            <person name="Nishi S."/>
            <person name="Hori S."/>
            <person name="Arai W."/>
            <person name="Tsubouchi T."/>
            <person name="Morono Y."/>
            <person name="Uchiyama I."/>
            <person name="Ito T."/>
            <person name="Fujiyama A."/>
            <person name="Inagaki F."/>
            <person name="Takami H."/>
        </authorList>
    </citation>
    <scope>NUCLEOTIDE SEQUENCE</scope>
    <source>
        <strain evidence="2">Expedition CK06-06</strain>
    </source>
</reference>
<organism evidence="2">
    <name type="scientific">marine sediment metagenome</name>
    <dbReference type="NCBI Taxonomy" id="412755"/>
    <lineage>
        <taxon>unclassified sequences</taxon>
        <taxon>metagenomes</taxon>
        <taxon>ecological metagenomes</taxon>
    </lineage>
</organism>